<dbReference type="Ensembl" id="ENSAOCT00000064865.1">
    <property type="protein sequence ID" value="ENSAOCP00000067401.1"/>
    <property type="gene ID" value="ENSAOCG00000023060.2"/>
</dbReference>
<reference evidence="3" key="3">
    <citation type="submission" date="2025-09" db="UniProtKB">
        <authorList>
            <consortium name="Ensembl"/>
        </authorList>
    </citation>
    <scope>IDENTIFICATION</scope>
</reference>
<reference evidence="3 4" key="1">
    <citation type="submission" date="2022-01" db="EMBL/GenBank/DDBJ databases">
        <title>A chromosome-scale genome assembly of the false clownfish, Amphiprion ocellaris.</title>
        <authorList>
            <person name="Ryu T."/>
        </authorList>
    </citation>
    <scope>NUCLEOTIDE SEQUENCE [LARGE SCALE GENOMIC DNA]</scope>
</reference>
<evidence type="ECO:0008006" key="5">
    <source>
        <dbReference type="Google" id="ProtNLM"/>
    </source>
</evidence>
<feature type="region of interest" description="Disordered" evidence="2">
    <location>
        <begin position="46"/>
        <end position="67"/>
    </location>
</feature>
<dbReference type="Proteomes" id="UP001501940">
    <property type="component" value="Chromosome 20"/>
</dbReference>
<keyword evidence="4" id="KW-1185">Reference proteome</keyword>
<dbReference type="GO" id="GO:0000149">
    <property type="term" value="F:SNARE binding"/>
    <property type="evidence" value="ECO:0007669"/>
    <property type="project" value="TreeGrafter"/>
</dbReference>
<dbReference type="AlphaFoldDB" id="A0AAQ5ZSB9"/>
<feature type="compositionally biased region" description="Polar residues" evidence="2">
    <location>
        <begin position="53"/>
        <end position="67"/>
    </location>
</feature>
<evidence type="ECO:0000256" key="2">
    <source>
        <dbReference type="SAM" id="MobiDB-lite"/>
    </source>
</evidence>
<dbReference type="GO" id="GO:0051601">
    <property type="term" value="P:exocyst localization"/>
    <property type="evidence" value="ECO:0007669"/>
    <property type="project" value="TreeGrafter"/>
</dbReference>
<sequence>MLTLDYHILICVFFLIKLRFFPPHSFDRAFLRVLGSFSARMRMRMRSRSNSSDAGGTSPNLLQDQSSRSAGQGWLKGKFPKLFRSQAGPTGTAGVGGSAITDGQQIHEEEPPVVIPTFEQNLEDRNLREAVQLLIEQEQRLFGEIRESVALKCHEEEVKKLATDREALEELVFQTLEKSLEIDGDNMAAALRSAVEAVQLEEQQDQLWRQNQRTSPSWRPSGWRKRHDSTLRRLVERRLDNEEDQKTPNNQQSTLQADVQGMGRQLKEDLLLVVKVLKSCYPPDMDICNLYARMFHQSFSARLKKIADYVLEDKDGTLLLLWVNKYYPGILQKPELVNEIDAEALGKLLPEHLLEPLEEQFLSNQQSELKTNLDNILKEEKEKWTNGDEPSREDNCYVSPVAYDVIVLLNGRVTSAQMIVGDQQKAQSITVQLTDFMKQYKTFQEDVIKQNRANSKSLIKATLDCIQQFSDVLVKKKLPLAENVRESCLCVLTDMRQSAHAYLLNPIHKVLKPHYQKLGTSDWLKKNPFEKLMISVKKELEDLQGSSPSCHQELMGRLHQEVTEQYVRRLLKGDVKLKDREKQQNAYQTITDNAESLHKLFSSMGSQEDWLKEILIKIAEVLKLQDVPAIQMQIVSLGSAYPDLSEKHVSALLKLKTNLSKTDRKNVKETLVDTLKETSADYDTRPFFCRIEIK</sequence>
<feature type="compositionally biased region" description="Polar residues" evidence="2">
    <location>
        <begin position="205"/>
        <end position="218"/>
    </location>
</feature>
<dbReference type="GO" id="GO:0000145">
    <property type="term" value="C:exocyst"/>
    <property type="evidence" value="ECO:0007669"/>
    <property type="project" value="InterPro"/>
</dbReference>
<dbReference type="Gene3D" id="1.10.357.70">
    <property type="entry name" value="Exocyst complex component Sec6, C-terminal domain"/>
    <property type="match status" value="1"/>
</dbReference>
<evidence type="ECO:0000313" key="4">
    <source>
        <dbReference type="Proteomes" id="UP001501940"/>
    </source>
</evidence>
<organism evidence="3 4">
    <name type="scientific">Amphiprion ocellaris</name>
    <name type="common">Clown anemonefish</name>
    <dbReference type="NCBI Taxonomy" id="80972"/>
    <lineage>
        <taxon>Eukaryota</taxon>
        <taxon>Metazoa</taxon>
        <taxon>Chordata</taxon>
        <taxon>Craniata</taxon>
        <taxon>Vertebrata</taxon>
        <taxon>Euteleostomi</taxon>
        <taxon>Actinopterygii</taxon>
        <taxon>Neopterygii</taxon>
        <taxon>Teleostei</taxon>
        <taxon>Neoteleostei</taxon>
        <taxon>Acanthomorphata</taxon>
        <taxon>Ovalentaria</taxon>
        <taxon>Pomacentridae</taxon>
        <taxon>Amphiprion</taxon>
    </lineage>
</organism>
<dbReference type="InterPro" id="IPR042532">
    <property type="entry name" value="EXOC3/Sec6_C"/>
</dbReference>
<dbReference type="GO" id="GO:0006887">
    <property type="term" value="P:exocytosis"/>
    <property type="evidence" value="ECO:0007669"/>
    <property type="project" value="InterPro"/>
</dbReference>
<dbReference type="Pfam" id="PF06046">
    <property type="entry name" value="Sec6"/>
    <property type="match status" value="1"/>
</dbReference>
<evidence type="ECO:0000313" key="3">
    <source>
        <dbReference type="Ensembl" id="ENSAOCP00000067401.1"/>
    </source>
</evidence>
<dbReference type="GeneTree" id="ENSGT01030000234613"/>
<dbReference type="PANTHER" id="PTHR21292">
    <property type="entry name" value="EXOCYST COMPLEX COMPONENT SEC6-RELATED"/>
    <property type="match status" value="1"/>
</dbReference>
<dbReference type="PANTHER" id="PTHR21292:SF4">
    <property type="entry name" value="TUMOR NECROSIS FACTOR ALPHA-INDUCED PROTEIN 2"/>
    <property type="match status" value="1"/>
</dbReference>
<protein>
    <recommendedName>
        <fullName evidence="5">Exocyst complex component Sec6</fullName>
    </recommendedName>
</protein>
<accession>A0AAQ5ZSB9</accession>
<dbReference type="InterPro" id="IPR010326">
    <property type="entry name" value="EXOC3/Sec6"/>
</dbReference>
<comment type="similarity">
    <text evidence="1">Belongs to the SEC6 family.</text>
</comment>
<proteinExistence type="inferred from homology"/>
<evidence type="ECO:0000256" key="1">
    <source>
        <dbReference type="ARBA" id="ARBA00009447"/>
    </source>
</evidence>
<reference evidence="3" key="2">
    <citation type="submission" date="2025-08" db="UniProtKB">
        <authorList>
            <consortium name="Ensembl"/>
        </authorList>
    </citation>
    <scope>IDENTIFICATION</scope>
</reference>
<feature type="region of interest" description="Disordered" evidence="2">
    <location>
        <begin position="205"/>
        <end position="225"/>
    </location>
</feature>
<name>A0AAQ5ZSB9_AMPOC</name>